<accession>A0A542CW48</accession>
<dbReference type="AlphaFoldDB" id="A0A542CW48"/>
<gene>
    <name evidence="1" type="ORF">FHU10_2060</name>
</gene>
<organism evidence="1">
    <name type="scientific">Serratia fonticola</name>
    <dbReference type="NCBI Taxonomy" id="47917"/>
    <lineage>
        <taxon>Bacteria</taxon>
        <taxon>Pseudomonadati</taxon>
        <taxon>Pseudomonadota</taxon>
        <taxon>Gammaproteobacteria</taxon>
        <taxon>Enterobacterales</taxon>
        <taxon>Yersiniaceae</taxon>
        <taxon>Serratia</taxon>
    </lineage>
</organism>
<proteinExistence type="predicted"/>
<sequence length="57" mass="6184">MTVREGVRPVLLSKEQMNAIRQIQEAERSKSALGLAPSIHEIARKLIGNALSNMVAG</sequence>
<dbReference type="EMBL" id="VISQ01000001">
    <property type="protein sequence ID" value="TVZ69541.1"/>
    <property type="molecule type" value="Genomic_DNA"/>
</dbReference>
<reference evidence="1" key="1">
    <citation type="submission" date="2019-06" db="EMBL/GenBank/DDBJ databases">
        <authorList>
            <person name="Deangelis K."/>
            <person name="Huntemann M."/>
            <person name="Clum A."/>
            <person name="Pillay M."/>
            <person name="Palaniappan K."/>
            <person name="Varghese N."/>
            <person name="Mikhailova N."/>
            <person name="Stamatis D."/>
            <person name="Reddy T."/>
            <person name="Daum C."/>
            <person name="Shapiro N."/>
            <person name="Ivanova N."/>
            <person name="Kyrpides N."/>
            <person name="Woyke T."/>
        </authorList>
    </citation>
    <scope>NUCLEOTIDE SEQUENCE [LARGE SCALE GENOMIC DNA]</scope>
    <source>
        <strain evidence="1">128R</strain>
    </source>
</reference>
<name>A0A542CW48_SERFO</name>
<evidence type="ECO:0008006" key="2">
    <source>
        <dbReference type="Google" id="ProtNLM"/>
    </source>
</evidence>
<reference evidence="1" key="2">
    <citation type="submission" date="2019-08" db="EMBL/GenBank/DDBJ databases">
        <title>Investigation of anaerobic lignin degradation for improved lignocellulosic biofuels.</title>
        <authorList>
            <person name="Deangelis K.PhD."/>
        </authorList>
    </citation>
    <scope>NUCLEOTIDE SEQUENCE [LARGE SCALE GENOMIC DNA]</scope>
    <source>
        <strain evidence="1">128R</strain>
    </source>
</reference>
<evidence type="ECO:0000313" key="1">
    <source>
        <dbReference type="EMBL" id="TVZ69541.1"/>
    </source>
</evidence>
<protein>
    <recommendedName>
        <fullName evidence="2">Prophage protein</fullName>
    </recommendedName>
</protein>
<comment type="caution">
    <text evidence="1">The sequence shown here is derived from an EMBL/GenBank/DDBJ whole genome shotgun (WGS) entry which is preliminary data.</text>
</comment>